<dbReference type="InterPro" id="IPR011990">
    <property type="entry name" value="TPR-like_helical_dom_sf"/>
</dbReference>
<feature type="chain" id="PRO_5007524803" evidence="2">
    <location>
        <begin position="19"/>
        <end position="159"/>
    </location>
</feature>
<protein>
    <submittedName>
        <fullName evidence="3">Uncharacterized protein</fullName>
    </submittedName>
</protein>
<organism evidence="3 4">
    <name type="scientific">Terrimicrobium sacchariphilum</name>
    <dbReference type="NCBI Taxonomy" id="690879"/>
    <lineage>
        <taxon>Bacteria</taxon>
        <taxon>Pseudomonadati</taxon>
        <taxon>Verrucomicrobiota</taxon>
        <taxon>Terrimicrobiia</taxon>
        <taxon>Terrimicrobiales</taxon>
        <taxon>Terrimicrobiaceae</taxon>
        <taxon>Terrimicrobium</taxon>
    </lineage>
</organism>
<evidence type="ECO:0000313" key="4">
    <source>
        <dbReference type="Proteomes" id="UP000076023"/>
    </source>
</evidence>
<dbReference type="SUPFAM" id="SSF48452">
    <property type="entry name" value="TPR-like"/>
    <property type="match status" value="1"/>
</dbReference>
<dbReference type="Gene3D" id="1.25.40.10">
    <property type="entry name" value="Tetratricopeptide repeat domain"/>
    <property type="match status" value="1"/>
</dbReference>
<keyword evidence="2" id="KW-0732">Signal</keyword>
<evidence type="ECO:0000256" key="2">
    <source>
        <dbReference type="SAM" id="SignalP"/>
    </source>
</evidence>
<dbReference type="InParanoid" id="A0A146G838"/>
<keyword evidence="4" id="KW-1185">Reference proteome</keyword>
<dbReference type="AlphaFoldDB" id="A0A146G838"/>
<gene>
    <name evidence="3" type="ORF">TSACC_21479</name>
</gene>
<keyword evidence="1" id="KW-0802">TPR repeat</keyword>
<feature type="signal peptide" evidence="2">
    <location>
        <begin position="1"/>
        <end position="18"/>
    </location>
</feature>
<dbReference type="InterPro" id="IPR019734">
    <property type="entry name" value="TPR_rpt"/>
</dbReference>
<dbReference type="PROSITE" id="PS50005">
    <property type="entry name" value="TPR"/>
    <property type="match status" value="1"/>
</dbReference>
<dbReference type="RefSeq" id="WP_075078849.1">
    <property type="nucleotide sequence ID" value="NZ_BDCO01000002.1"/>
</dbReference>
<evidence type="ECO:0000313" key="3">
    <source>
        <dbReference type="EMBL" id="GAT33074.1"/>
    </source>
</evidence>
<dbReference type="EMBL" id="BDCO01000002">
    <property type="protein sequence ID" value="GAT33074.1"/>
    <property type="molecule type" value="Genomic_DNA"/>
</dbReference>
<dbReference type="Proteomes" id="UP000076023">
    <property type="component" value="Unassembled WGS sequence"/>
</dbReference>
<sequence length="159" mass="17834">MRTTLLAFLLLTPLAAFAQDAGYQKALDQALKDFPPGDYDSGSILRPRATFGYEGTRAFFKSPEKLEEEILKKAETSQDSVDSLFTSASDYVSSGRYDLALKRYRQILAKEPQNEKAKAGLYDFVILWTLYRTDAPAGKIHDQYKQIEATLKRNAAALP</sequence>
<accession>A0A146G838</accession>
<comment type="caution">
    <text evidence="3">The sequence shown here is derived from an EMBL/GenBank/DDBJ whole genome shotgun (WGS) entry which is preliminary data.</text>
</comment>
<dbReference type="STRING" id="690879.TSACC_21479"/>
<name>A0A146G838_TERSA</name>
<reference evidence="4" key="1">
    <citation type="journal article" date="2017" name="Genome Announc.">
        <title>Draft Genome Sequence of Terrimicrobium sacchariphilum NM-5T, a Facultative Anaerobic Soil Bacterium of the Class Spartobacteria.</title>
        <authorList>
            <person name="Qiu Y.L."/>
            <person name="Tourlousse D.M."/>
            <person name="Matsuura N."/>
            <person name="Ohashi A."/>
            <person name="Sekiguchi Y."/>
        </authorList>
    </citation>
    <scope>NUCLEOTIDE SEQUENCE [LARGE SCALE GENOMIC DNA]</scope>
    <source>
        <strain evidence="4">NM-5</strain>
    </source>
</reference>
<evidence type="ECO:0000256" key="1">
    <source>
        <dbReference type="PROSITE-ProRule" id="PRU00339"/>
    </source>
</evidence>
<proteinExistence type="predicted"/>
<feature type="repeat" description="TPR" evidence="1">
    <location>
        <begin position="81"/>
        <end position="114"/>
    </location>
</feature>